<dbReference type="InterPro" id="IPR006047">
    <property type="entry name" value="GH13_cat_dom"/>
</dbReference>
<dbReference type="SUPFAM" id="SSF51445">
    <property type="entry name" value="(Trans)glycosidases"/>
    <property type="match status" value="1"/>
</dbReference>
<dbReference type="AlphaFoldDB" id="A0A3T0D336"/>
<protein>
    <recommendedName>
        <fullName evidence="2">Glycosyl hydrolase family 13 catalytic domain-containing protein</fullName>
    </recommendedName>
</protein>
<dbReference type="KEGG" id="ccha:ELD05_00090"/>
<accession>A0A3T0D336</accession>
<dbReference type="Pfam" id="PF00128">
    <property type="entry name" value="Alpha-amylase"/>
    <property type="match status" value="1"/>
</dbReference>
<name>A0A3T0D336_9FIRM</name>
<dbReference type="GO" id="GO:0009313">
    <property type="term" value="P:oligosaccharide catabolic process"/>
    <property type="evidence" value="ECO:0007669"/>
    <property type="project" value="TreeGrafter"/>
</dbReference>
<sequence length="121" mass="14422">MLKILELKNSKNKGIIQCKQYHLKGETNYYKIDPDYGTEKDFQNFLGKTHKMGFKVILDMMMNHTPSQHPWFIEASTNKNSKYRNYYIWADSKTNINQLSAFGPRQWYKKGDSYYYALSKN</sequence>
<evidence type="ECO:0000256" key="1">
    <source>
        <dbReference type="ARBA" id="ARBA00008061"/>
    </source>
</evidence>
<dbReference type="EMBL" id="CP034791">
    <property type="protein sequence ID" value="AZT89216.1"/>
    <property type="molecule type" value="Genomic_DNA"/>
</dbReference>
<evidence type="ECO:0000313" key="3">
    <source>
        <dbReference type="EMBL" id="AZT89216.1"/>
    </source>
</evidence>
<dbReference type="Gene3D" id="3.20.20.80">
    <property type="entry name" value="Glycosidases"/>
    <property type="match status" value="1"/>
</dbReference>
<keyword evidence="4" id="KW-1185">Reference proteome</keyword>
<gene>
    <name evidence="3" type="ORF">ELD05_00090</name>
</gene>
<evidence type="ECO:0000313" key="4">
    <source>
        <dbReference type="Proteomes" id="UP000282930"/>
    </source>
</evidence>
<dbReference type="Gene3D" id="3.90.400.10">
    <property type="entry name" value="Oligo-1,6-glucosidase, Domain 2"/>
    <property type="match status" value="1"/>
</dbReference>
<dbReference type="Proteomes" id="UP000282930">
    <property type="component" value="Chromosome"/>
</dbReference>
<dbReference type="InterPro" id="IPR017853">
    <property type="entry name" value="GH"/>
</dbReference>
<dbReference type="GO" id="GO:0004556">
    <property type="term" value="F:alpha-amylase activity"/>
    <property type="evidence" value="ECO:0007669"/>
    <property type="project" value="TreeGrafter"/>
</dbReference>
<evidence type="ECO:0000259" key="2">
    <source>
        <dbReference type="Pfam" id="PF00128"/>
    </source>
</evidence>
<feature type="domain" description="Glycosyl hydrolase family 13 catalytic" evidence="2">
    <location>
        <begin position="27"/>
        <end position="115"/>
    </location>
</feature>
<reference evidence="3 4" key="1">
    <citation type="submission" date="2018-12" db="EMBL/GenBank/DDBJ databases">
        <title>Genome sequence from the cellulolytic species, Caldicellulosiruptor changbaiensis.</title>
        <authorList>
            <person name="Blumer-Schuette S.E."/>
            <person name="Mendoza C."/>
        </authorList>
    </citation>
    <scope>NUCLEOTIDE SEQUENCE [LARGE SCALE GENOMIC DNA]</scope>
    <source>
        <strain evidence="3 4">CBS-Z</strain>
    </source>
</reference>
<comment type="similarity">
    <text evidence="1">Belongs to the glycosyl hydrolase 13 family.</text>
</comment>
<dbReference type="PANTHER" id="PTHR10357">
    <property type="entry name" value="ALPHA-AMYLASE FAMILY MEMBER"/>
    <property type="match status" value="1"/>
</dbReference>
<dbReference type="PANTHER" id="PTHR10357:SF179">
    <property type="entry name" value="NEUTRAL AND BASIC AMINO ACID TRANSPORT PROTEIN RBAT"/>
    <property type="match status" value="1"/>
</dbReference>
<proteinExistence type="inferred from homology"/>
<organism evidence="3 4">
    <name type="scientific">Caldicellulosiruptor changbaiensis</name>
    <dbReference type="NCBI Taxonomy" id="1222016"/>
    <lineage>
        <taxon>Bacteria</taxon>
        <taxon>Bacillati</taxon>
        <taxon>Bacillota</taxon>
        <taxon>Bacillota incertae sedis</taxon>
        <taxon>Caldicellulosiruptorales</taxon>
        <taxon>Caldicellulosiruptoraceae</taxon>
        <taxon>Caldicellulosiruptor</taxon>
    </lineage>
</organism>
<dbReference type="InterPro" id="IPR045857">
    <property type="entry name" value="O16G_dom_2"/>
</dbReference>